<dbReference type="Proteomes" id="UP001317629">
    <property type="component" value="Chromosome"/>
</dbReference>
<dbReference type="Gene3D" id="3.90.660.10">
    <property type="match status" value="1"/>
</dbReference>
<sequence>MLDVAIVGGGICGLALARSLAAKGVSYALFEARDRLGGRVLTVENPTSGLRLDLGPTWFWPQTQGAITRLVGELGLEPFDQHDPGTALLMTDPEKAPAVQSAPGLHGGAQRLKGGMAALVAALAADLDPQTLHLGHVLRAVRDCGEAVELCFETGEGEIKIVARQLVLAVPPRLLDRDVAFAPTLPDFVSAAMRDTPTWMAASAKAVVGLADPPIWRAFGHSGNAFVVHDQAVLGEIFDACDAGAERGALGGFFALPPDSRAAFRSGLATLAKSQFAQLFGPSLDAGELHLQDWATENFTCTQADRAAGGAHPDYGARAFSQPLWNGKLFFGSSETAREGGGYVEGAINAAARIARHILPQQETPMTMEDVAGSPAERNARCLELFHEWVASRRAPAFAAYRQRLNFALSHGEREQLTQRAMLGAMEAIFADALSMIDELPFDHAGVAVERGRSDLTPKVQAAFDGFIQALLDAIIDFNRTSCALSNFPQEHKPAKDYVSATLRDIGAAWREFSLEANSRLIAKQRTPVDA</sequence>
<comment type="similarity">
    <text evidence="1">Belongs to the flavin monoamine oxidase family.</text>
</comment>
<evidence type="ECO:0000259" key="2">
    <source>
        <dbReference type="Pfam" id="PF01593"/>
    </source>
</evidence>
<feature type="domain" description="Amine oxidase" evidence="2">
    <location>
        <begin position="103"/>
        <end position="359"/>
    </location>
</feature>
<reference evidence="3 4" key="1">
    <citation type="journal article" date="2023" name="Int. J. Syst. Evol. Microbiol.">
        <title>Methylocystis iwaonis sp. nov., a type II methane-oxidizing bacterium from surface soil of a rice paddy field in Japan, and emended description of the genus Methylocystis (ex Whittenbury et al. 1970) Bowman et al. 1993.</title>
        <authorList>
            <person name="Kaise H."/>
            <person name="Sawadogo J.B."/>
            <person name="Alam M.S."/>
            <person name="Ueno C."/>
            <person name="Dianou D."/>
            <person name="Shinjo R."/>
            <person name="Asakawa S."/>
        </authorList>
    </citation>
    <scope>NUCLEOTIDE SEQUENCE [LARGE SCALE GENOMIC DNA]</scope>
    <source>
        <strain evidence="3 4">SS37A-Re</strain>
    </source>
</reference>
<proteinExistence type="inferred from homology"/>
<keyword evidence="4" id="KW-1185">Reference proteome</keyword>
<accession>A0ABN6VJI6</accession>
<dbReference type="PANTHER" id="PTHR43563:SF1">
    <property type="entry name" value="AMINE OXIDASE [FLAVIN-CONTAINING] B"/>
    <property type="match status" value="1"/>
</dbReference>
<dbReference type="PANTHER" id="PTHR43563">
    <property type="entry name" value="AMINE OXIDASE"/>
    <property type="match status" value="1"/>
</dbReference>
<gene>
    <name evidence="3" type="ORF">SS37A_34020</name>
</gene>
<dbReference type="RefSeq" id="WP_281929381.1">
    <property type="nucleotide sequence ID" value="NZ_AP027142.1"/>
</dbReference>
<dbReference type="InterPro" id="IPR050703">
    <property type="entry name" value="Flavin_MAO"/>
</dbReference>
<dbReference type="SUPFAM" id="SSF54373">
    <property type="entry name" value="FAD-linked reductases, C-terminal domain"/>
    <property type="match status" value="1"/>
</dbReference>
<dbReference type="Pfam" id="PF01593">
    <property type="entry name" value="Amino_oxidase"/>
    <property type="match status" value="1"/>
</dbReference>
<evidence type="ECO:0000313" key="3">
    <source>
        <dbReference type="EMBL" id="BDV35873.1"/>
    </source>
</evidence>
<name>A0ABN6VJI6_9HYPH</name>
<protein>
    <recommendedName>
        <fullName evidence="2">Amine oxidase domain-containing protein</fullName>
    </recommendedName>
</protein>
<evidence type="ECO:0000313" key="4">
    <source>
        <dbReference type="Proteomes" id="UP001317629"/>
    </source>
</evidence>
<dbReference type="InterPro" id="IPR002937">
    <property type="entry name" value="Amino_oxidase"/>
</dbReference>
<dbReference type="SUPFAM" id="SSF51905">
    <property type="entry name" value="FAD/NAD(P)-binding domain"/>
    <property type="match status" value="1"/>
</dbReference>
<dbReference type="Gene3D" id="3.50.50.60">
    <property type="entry name" value="FAD/NAD(P)-binding domain"/>
    <property type="match status" value="2"/>
</dbReference>
<dbReference type="EMBL" id="AP027142">
    <property type="protein sequence ID" value="BDV35873.1"/>
    <property type="molecule type" value="Genomic_DNA"/>
</dbReference>
<organism evidence="3 4">
    <name type="scientific">Methylocystis iwaonis</name>
    <dbReference type="NCBI Taxonomy" id="2885079"/>
    <lineage>
        <taxon>Bacteria</taxon>
        <taxon>Pseudomonadati</taxon>
        <taxon>Pseudomonadota</taxon>
        <taxon>Alphaproteobacteria</taxon>
        <taxon>Hyphomicrobiales</taxon>
        <taxon>Methylocystaceae</taxon>
        <taxon>Methylocystis</taxon>
    </lineage>
</organism>
<evidence type="ECO:0000256" key="1">
    <source>
        <dbReference type="ARBA" id="ARBA00005995"/>
    </source>
</evidence>
<dbReference type="InterPro" id="IPR036188">
    <property type="entry name" value="FAD/NAD-bd_sf"/>
</dbReference>
<dbReference type="Pfam" id="PF13450">
    <property type="entry name" value="NAD_binding_8"/>
    <property type="match status" value="1"/>
</dbReference>